<dbReference type="InterPro" id="IPR002781">
    <property type="entry name" value="TM_pro_TauE-like"/>
</dbReference>
<comment type="subcellular location">
    <subcellularLocation>
        <location evidence="1 8">Cell membrane</location>
        <topology evidence="1 8">Multi-pass membrane protein</topology>
    </subcellularLocation>
</comment>
<comment type="similarity">
    <text evidence="2 8">Belongs to the 4-toluene sulfonate uptake permease (TSUP) (TC 2.A.102) family.</text>
</comment>
<evidence type="ECO:0000256" key="5">
    <source>
        <dbReference type="ARBA" id="ARBA00022692"/>
    </source>
</evidence>
<dbReference type="Proteomes" id="UP001589833">
    <property type="component" value="Unassembled WGS sequence"/>
</dbReference>
<feature type="transmembrane region" description="Helical" evidence="8">
    <location>
        <begin position="63"/>
        <end position="81"/>
    </location>
</feature>
<keyword evidence="10" id="KW-1185">Reference proteome</keyword>
<reference evidence="9 10" key="1">
    <citation type="submission" date="2024-09" db="EMBL/GenBank/DDBJ databases">
        <authorList>
            <person name="Sun Q."/>
            <person name="Mori K."/>
        </authorList>
    </citation>
    <scope>NUCLEOTIDE SEQUENCE [LARGE SCALE GENOMIC DNA]</scope>
    <source>
        <strain evidence="9 10">NCAIM B.02301</strain>
    </source>
</reference>
<name>A0ABV6NKC7_9BACI</name>
<evidence type="ECO:0000256" key="4">
    <source>
        <dbReference type="ARBA" id="ARBA00022475"/>
    </source>
</evidence>
<feature type="transmembrane region" description="Helical" evidence="8">
    <location>
        <begin position="12"/>
        <end position="27"/>
    </location>
</feature>
<evidence type="ECO:0000256" key="7">
    <source>
        <dbReference type="ARBA" id="ARBA00023136"/>
    </source>
</evidence>
<evidence type="ECO:0000256" key="3">
    <source>
        <dbReference type="ARBA" id="ARBA00022448"/>
    </source>
</evidence>
<feature type="transmembrane region" description="Helical" evidence="8">
    <location>
        <begin position="93"/>
        <end position="119"/>
    </location>
</feature>
<accession>A0ABV6NKC7</accession>
<protein>
    <recommendedName>
        <fullName evidence="8">Probable membrane transporter protein</fullName>
    </recommendedName>
</protein>
<feature type="transmembrane region" description="Helical" evidence="8">
    <location>
        <begin position="139"/>
        <end position="160"/>
    </location>
</feature>
<evidence type="ECO:0000256" key="2">
    <source>
        <dbReference type="ARBA" id="ARBA00009142"/>
    </source>
</evidence>
<organism evidence="9 10">
    <name type="scientific">Halalkalibacter alkalisediminis</name>
    <dbReference type="NCBI Taxonomy" id="935616"/>
    <lineage>
        <taxon>Bacteria</taxon>
        <taxon>Bacillati</taxon>
        <taxon>Bacillota</taxon>
        <taxon>Bacilli</taxon>
        <taxon>Bacillales</taxon>
        <taxon>Bacillaceae</taxon>
        <taxon>Halalkalibacter</taxon>
    </lineage>
</organism>
<dbReference type="RefSeq" id="WP_273842872.1">
    <property type="nucleotide sequence ID" value="NZ_JAQQWT010000005.1"/>
</dbReference>
<evidence type="ECO:0000256" key="8">
    <source>
        <dbReference type="RuleBase" id="RU363041"/>
    </source>
</evidence>
<comment type="caution">
    <text evidence="9">The sequence shown here is derived from an EMBL/GenBank/DDBJ whole genome shotgun (WGS) entry which is preliminary data.</text>
</comment>
<dbReference type="PANTHER" id="PTHR30269">
    <property type="entry name" value="TRANSMEMBRANE PROTEIN YFCA"/>
    <property type="match status" value="1"/>
</dbReference>
<keyword evidence="5 8" id="KW-0812">Transmembrane</keyword>
<sequence length="166" mass="18213">MLFLDEELVGKLIVFLFPIGLILTILPKRKGNCNAKMPTGKFAVFITLLVCFFAGFYDGFFGPGTGSLMIILFHYVVKLTLLEASATSKIFNFASNIGALVDFIIGGHILLLKGIPMILGNILGNYLGSKLAVKQGDTIIRTTLIASLSILFISLVYKYFLHNLFV</sequence>
<evidence type="ECO:0000256" key="6">
    <source>
        <dbReference type="ARBA" id="ARBA00022989"/>
    </source>
</evidence>
<feature type="transmembrane region" description="Helical" evidence="8">
    <location>
        <begin position="39"/>
        <end position="57"/>
    </location>
</feature>
<keyword evidence="4 8" id="KW-1003">Cell membrane</keyword>
<keyword evidence="3" id="KW-0813">Transport</keyword>
<proteinExistence type="inferred from homology"/>
<evidence type="ECO:0000256" key="1">
    <source>
        <dbReference type="ARBA" id="ARBA00004651"/>
    </source>
</evidence>
<dbReference type="Pfam" id="PF01925">
    <property type="entry name" value="TauE"/>
    <property type="match status" value="1"/>
</dbReference>
<gene>
    <name evidence="9" type="ORF">ACFFH4_20045</name>
</gene>
<evidence type="ECO:0000313" key="9">
    <source>
        <dbReference type="EMBL" id="MFC0561242.1"/>
    </source>
</evidence>
<keyword evidence="7 8" id="KW-0472">Membrane</keyword>
<keyword evidence="6 8" id="KW-1133">Transmembrane helix</keyword>
<dbReference type="PANTHER" id="PTHR30269:SF0">
    <property type="entry name" value="MEMBRANE TRANSPORTER PROTEIN YFCA-RELATED"/>
    <property type="match status" value="1"/>
</dbReference>
<evidence type="ECO:0000313" key="10">
    <source>
        <dbReference type="Proteomes" id="UP001589833"/>
    </source>
</evidence>
<dbReference type="InterPro" id="IPR052017">
    <property type="entry name" value="TSUP"/>
</dbReference>
<dbReference type="EMBL" id="JBHLTR010000054">
    <property type="protein sequence ID" value="MFC0561242.1"/>
    <property type="molecule type" value="Genomic_DNA"/>
</dbReference>